<dbReference type="RefSeq" id="WP_076585179.1">
    <property type="nucleotide sequence ID" value="NZ_JABEYA020000001.1"/>
</dbReference>
<evidence type="ECO:0000256" key="5">
    <source>
        <dbReference type="ARBA" id="ARBA00022692"/>
    </source>
</evidence>
<keyword evidence="11" id="KW-1185">Reference proteome</keyword>
<evidence type="ECO:0000313" key="11">
    <source>
        <dbReference type="Proteomes" id="UP001238540"/>
    </source>
</evidence>
<dbReference type="NCBIfam" id="TIGR00711">
    <property type="entry name" value="efflux_EmrB"/>
    <property type="match status" value="1"/>
</dbReference>
<feature type="domain" description="Major facilitator superfamily (MFS) profile" evidence="9">
    <location>
        <begin position="23"/>
        <end position="516"/>
    </location>
</feature>
<feature type="transmembrane region" description="Helical" evidence="8">
    <location>
        <begin position="373"/>
        <end position="394"/>
    </location>
</feature>
<dbReference type="PANTHER" id="PTHR42718">
    <property type="entry name" value="MAJOR FACILITATOR SUPERFAMILY MULTIDRUG TRANSPORTER MFSC"/>
    <property type="match status" value="1"/>
</dbReference>
<comment type="subcellular location">
    <subcellularLocation>
        <location evidence="1">Cell membrane</location>
        <topology evidence="1">Multi-pass membrane protein</topology>
    </subcellularLocation>
</comment>
<dbReference type="Proteomes" id="UP001238540">
    <property type="component" value="Unassembled WGS sequence"/>
</dbReference>
<keyword evidence="4" id="KW-1003">Cell membrane</keyword>
<gene>
    <name evidence="10" type="ORF">QWZ16_12270</name>
</gene>
<reference evidence="11" key="1">
    <citation type="journal article" date="2019" name="Int. J. Syst. Evol. Microbiol.">
        <title>The Global Catalogue of Microorganisms (GCM) 10K type strain sequencing project: providing services to taxonomists for standard genome sequencing and annotation.</title>
        <authorList>
            <consortium name="The Broad Institute Genomics Platform"/>
            <consortium name="The Broad Institute Genome Sequencing Center for Infectious Disease"/>
            <person name="Wu L."/>
            <person name="Ma J."/>
        </authorList>
    </citation>
    <scope>NUCLEOTIDE SEQUENCE [LARGE SCALE GENOMIC DNA]</scope>
    <source>
        <strain evidence="11">CECT 7398</strain>
    </source>
</reference>
<evidence type="ECO:0000256" key="3">
    <source>
        <dbReference type="ARBA" id="ARBA00022448"/>
    </source>
</evidence>
<dbReference type="InterPro" id="IPR004638">
    <property type="entry name" value="EmrB-like"/>
</dbReference>
<dbReference type="PANTHER" id="PTHR42718:SF9">
    <property type="entry name" value="MAJOR FACILITATOR SUPERFAMILY MULTIDRUG TRANSPORTER MFSC"/>
    <property type="match status" value="1"/>
</dbReference>
<keyword evidence="3" id="KW-0813">Transport</keyword>
<evidence type="ECO:0000256" key="6">
    <source>
        <dbReference type="ARBA" id="ARBA00022989"/>
    </source>
</evidence>
<feature type="transmembrane region" description="Helical" evidence="8">
    <location>
        <begin position="496"/>
        <end position="514"/>
    </location>
</feature>
<feature type="transmembrane region" description="Helical" evidence="8">
    <location>
        <begin position="241"/>
        <end position="259"/>
    </location>
</feature>
<feature type="transmembrane region" description="Helical" evidence="8">
    <location>
        <begin position="148"/>
        <end position="169"/>
    </location>
</feature>
<name>A0ABT8BWL9_9VIBR</name>
<dbReference type="PROSITE" id="PS00217">
    <property type="entry name" value="SUGAR_TRANSPORT_2"/>
    <property type="match status" value="1"/>
</dbReference>
<dbReference type="InterPro" id="IPR005829">
    <property type="entry name" value="Sugar_transporter_CS"/>
</dbReference>
<dbReference type="EMBL" id="JAUFQC010000001">
    <property type="protein sequence ID" value="MDN3610478.1"/>
    <property type="molecule type" value="Genomic_DNA"/>
</dbReference>
<feature type="transmembrane region" description="Helical" evidence="8">
    <location>
        <begin position="344"/>
        <end position="361"/>
    </location>
</feature>
<feature type="transmembrane region" description="Helical" evidence="8">
    <location>
        <begin position="114"/>
        <end position="136"/>
    </location>
</feature>
<evidence type="ECO:0000256" key="4">
    <source>
        <dbReference type="ARBA" id="ARBA00022475"/>
    </source>
</evidence>
<comment type="caution">
    <text evidence="10">The sequence shown here is derived from an EMBL/GenBank/DDBJ whole genome shotgun (WGS) entry which is preliminary data.</text>
</comment>
<feature type="transmembrane region" description="Helical" evidence="8">
    <location>
        <begin position="21"/>
        <end position="40"/>
    </location>
</feature>
<evidence type="ECO:0000259" key="9">
    <source>
        <dbReference type="PROSITE" id="PS50850"/>
    </source>
</evidence>
<dbReference type="Gene3D" id="1.20.1720.10">
    <property type="entry name" value="Multidrug resistance protein D"/>
    <property type="match status" value="1"/>
</dbReference>
<accession>A0ABT8BWL9</accession>
<keyword evidence="7 8" id="KW-0472">Membrane</keyword>
<evidence type="ECO:0000313" key="10">
    <source>
        <dbReference type="EMBL" id="MDN3610478.1"/>
    </source>
</evidence>
<keyword evidence="5 8" id="KW-0812">Transmembrane</keyword>
<feature type="transmembrane region" description="Helical" evidence="8">
    <location>
        <begin position="175"/>
        <end position="197"/>
    </location>
</feature>
<evidence type="ECO:0000256" key="8">
    <source>
        <dbReference type="SAM" id="Phobius"/>
    </source>
</evidence>
<dbReference type="CDD" id="cd17503">
    <property type="entry name" value="MFS_LmrB_MDR_like"/>
    <property type="match status" value="1"/>
</dbReference>
<dbReference type="InterPro" id="IPR020846">
    <property type="entry name" value="MFS_dom"/>
</dbReference>
<dbReference type="InterPro" id="IPR036259">
    <property type="entry name" value="MFS_trans_sf"/>
</dbReference>
<dbReference type="PROSITE" id="PS50850">
    <property type="entry name" value="MFS"/>
    <property type="match status" value="1"/>
</dbReference>
<feature type="transmembrane region" description="Helical" evidence="8">
    <location>
        <begin position="209"/>
        <end position="229"/>
    </location>
</feature>
<dbReference type="InterPro" id="IPR011701">
    <property type="entry name" value="MFS"/>
</dbReference>
<sequence length="516" mass="56832">MASVAVISPNEQEQTVPIRHWIALCGGLIGAFMAILDIQITNSSLKDIQGALSATLDESSWISTSYLVAEMIAIPLSGWLSQALGKRRYLIWTTLAFTLSSLLCSFSWNMTSMIVFRAMQGFSGGALIPLAFSLVIQLLPIHKRAVGMALFGITATFAPSIGPTFGGWLTENLSWHYIFYINIPPALLVIAMIRYGLSDQPVKLSILKKADFFGILTMALGLGCLEVVLEEGNREEWFSSRFIMTLSILSAVSLVYFVINELRHKSPLVNLRLLRDRQFAMSCLAYLILGMALLGSIYVLPMYLTQIQQYNAMEIGEVLMWMGLPQLLIFPLVPKLTQVIKPKYLVTFGFAMFGLSCYVNTHMTIDFGGQQLILSMVLRAIGSPFIMVPLSLVAMKNISKIETPDASTLTNVMRNLGGAFSIAIIATLLDNKTREHLAHIKETLPTVSQLGWQTLHQQQALFIQAGSDAVTAMQQAQASLLATMQRDAAIMAYNDVFLMMTAFLAGAAVLILSMDD</sequence>
<dbReference type="SUPFAM" id="SSF103473">
    <property type="entry name" value="MFS general substrate transporter"/>
    <property type="match status" value="1"/>
</dbReference>
<keyword evidence="6 8" id="KW-1133">Transmembrane helix</keyword>
<dbReference type="Pfam" id="PF07690">
    <property type="entry name" value="MFS_1"/>
    <property type="match status" value="1"/>
</dbReference>
<proteinExistence type="inferred from homology"/>
<evidence type="ECO:0000256" key="1">
    <source>
        <dbReference type="ARBA" id="ARBA00004651"/>
    </source>
</evidence>
<dbReference type="Gene3D" id="1.20.1250.20">
    <property type="entry name" value="MFS general substrate transporter like domains"/>
    <property type="match status" value="1"/>
</dbReference>
<evidence type="ECO:0000256" key="7">
    <source>
        <dbReference type="ARBA" id="ARBA00023136"/>
    </source>
</evidence>
<comment type="similarity">
    <text evidence="2">Belongs to the major facilitator superfamily. EmrB family.</text>
</comment>
<evidence type="ECO:0000256" key="2">
    <source>
        <dbReference type="ARBA" id="ARBA00008537"/>
    </source>
</evidence>
<organism evidence="10 11">
    <name type="scientific">Vibrio ostreicida</name>
    <dbReference type="NCBI Taxonomy" id="526588"/>
    <lineage>
        <taxon>Bacteria</taxon>
        <taxon>Pseudomonadati</taxon>
        <taxon>Pseudomonadota</taxon>
        <taxon>Gammaproteobacteria</taxon>
        <taxon>Vibrionales</taxon>
        <taxon>Vibrionaceae</taxon>
        <taxon>Vibrio</taxon>
    </lineage>
</organism>
<feature type="transmembrane region" description="Helical" evidence="8">
    <location>
        <begin position="89"/>
        <end position="108"/>
    </location>
</feature>
<protein>
    <submittedName>
        <fullName evidence="10">DHA2 family efflux MFS transporter permease subunit</fullName>
    </submittedName>
</protein>
<feature type="transmembrane region" description="Helical" evidence="8">
    <location>
        <begin position="279"/>
        <end position="300"/>
    </location>
</feature>